<dbReference type="InterPro" id="IPR003593">
    <property type="entry name" value="AAA+_ATPase"/>
</dbReference>
<dbReference type="KEGG" id="erz:ER308_18895"/>
<dbReference type="Pfam" id="PF00005">
    <property type="entry name" value="ABC_tran"/>
    <property type="match status" value="1"/>
</dbReference>
<evidence type="ECO:0000256" key="1">
    <source>
        <dbReference type="ARBA" id="ARBA00022448"/>
    </source>
</evidence>
<evidence type="ECO:0000313" key="5">
    <source>
        <dbReference type="EMBL" id="QBI21431.1"/>
    </source>
</evidence>
<dbReference type="PROSITE" id="PS50893">
    <property type="entry name" value="ABC_TRANSPORTER_2"/>
    <property type="match status" value="1"/>
</dbReference>
<feature type="domain" description="ABC transporter" evidence="4">
    <location>
        <begin position="16"/>
        <end position="256"/>
    </location>
</feature>
<dbReference type="GO" id="GO:1903805">
    <property type="term" value="P:L-valine import across plasma membrane"/>
    <property type="evidence" value="ECO:0007669"/>
    <property type="project" value="TreeGrafter"/>
</dbReference>
<dbReference type="CDD" id="cd03219">
    <property type="entry name" value="ABC_Mj1267_LivG_branched"/>
    <property type="match status" value="1"/>
</dbReference>
<dbReference type="GO" id="GO:0015188">
    <property type="term" value="F:L-isoleucine transmembrane transporter activity"/>
    <property type="evidence" value="ECO:0007669"/>
    <property type="project" value="TreeGrafter"/>
</dbReference>
<reference evidence="5 6" key="1">
    <citation type="submission" date="2019-01" db="EMBL/GenBank/DDBJ databases">
        <title>Egibacter rhizosphaerae EGI 80759T.</title>
        <authorList>
            <person name="Chen D.-D."/>
            <person name="Tian Y."/>
            <person name="Jiao J.-Y."/>
            <person name="Zhang X.-T."/>
            <person name="Zhang Y.-G."/>
            <person name="Zhang Y."/>
            <person name="Xiao M."/>
            <person name="Shu W.-S."/>
            <person name="Li W.-J."/>
        </authorList>
    </citation>
    <scope>NUCLEOTIDE SEQUENCE [LARGE SCALE GENOMIC DNA]</scope>
    <source>
        <strain evidence="5 6">EGI 80759</strain>
    </source>
</reference>
<name>A0A411YJQ6_9ACTN</name>
<keyword evidence="6" id="KW-1185">Reference proteome</keyword>
<dbReference type="EMBL" id="CP036402">
    <property type="protein sequence ID" value="QBI21431.1"/>
    <property type="molecule type" value="Genomic_DNA"/>
</dbReference>
<dbReference type="SUPFAM" id="SSF52540">
    <property type="entry name" value="P-loop containing nucleoside triphosphate hydrolases"/>
    <property type="match status" value="1"/>
</dbReference>
<dbReference type="GO" id="GO:0015808">
    <property type="term" value="P:L-alanine transport"/>
    <property type="evidence" value="ECO:0007669"/>
    <property type="project" value="TreeGrafter"/>
</dbReference>
<dbReference type="InterPro" id="IPR051120">
    <property type="entry name" value="ABC_AA/LPS_Transport"/>
</dbReference>
<dbReference type="Gene3D" id="3.40.50.300">
    <property type="entry name" value="P-loop containing nucleotide triphosphate hydrolases"/>
    <property type="match status" value="1"/>
</dbReference>
<evidence type="ECO:0000259" key="4">
    <source>
        <dbReference type="PROSITE" id="PS50893"/>
    </source>
</evidence>
<dbReference type="Proteomes" id="UP000291469">
    <property type="component" value="Chromosome"/>
</dbReference>
<gene>
    <name evidence="5" type="ORF">ER308_18895</name>
</gene>
<dbReference type="GO" id="GO:1903806">
    <property type="term" value="P:L-isoleucine import across plasma membrane"/>
    <property type="evidence" value="ECO:0007669"/>
    <property type="project" value="TreeGrafter"/>
</dbReference>
<sequence length="261" mass="28083">MTADDQGAADGEAPALRVRGLTKDFGGIRAVADVDLVVGHGERVSVIGPNGAGKSTLFNLVAGAHSPTHGQIELFGEDVTRLPSRRRAHRGLGRTFQTSRLFTEMSVADNIYLSLVGRPRAVNRLRPVITDRVREQRVHELADLVGLDGTLATRVGELSHGEQRQLEVAMALGSDPRLLMLDEPAAGLSPSERSQLTELLLGLDTSVTVLLIEHDMEIALVVGERVVVMHEGEKLLEGPPGEVRGSHRVQEIYLGASYAGD</sequence>
<proteinExistence type="predicted"/>
<organism evidence="5 6">
    <name type="scientific">Egibacter rhizosphaerae</name>
    <dbReference type="NCBI Taxonomy" id="1670831"/>
    <lineage>
        <taxon>Bacteria</taxon>
        <taxon>Bacillati</taxon>
        <taxon>Actinomycetota</taxon>
        <taxon>Nitriliruptoria</taxon>
        <taxon>Egibacterales</taxon>
        <taxon>Egibacteraceae</taxon>
        <taxon>Egibacter</taxon>
    </lineage>
</organism>
<accession>A0A411YJQ6</accession>
<keyword evidence="3 5" id="KW-0067">ATP-binding</keyword>
<dbReference type="RefSeq" id="WP_131156423.1">
    <property type="nucleotide sequence ID" value="NZ_CP036402.1"/>
</dbReference>
<evidence type="ECO:0000256" key="2">
    <source>
        <dbReference type="ARBA" id="ARBA00022741"/>
    </source>
</evidence>
<protein>
    <submittedName>
        <fullName evidence="5">ABC transporter ATP-binding protein</fullName>
    </submittedName>
</protein>
<dbReference type="GO" id="GO:0016887">
    <property type="term" value="F:ATP hydrolysis activity"/>
    <property type="evidence" value="ECO:0007669"/>
    <property type="project" value="InterPro"/>
</dbReference>
<dbReference type="PANTHER" id="PTHR45772:SF7">
    <property type="entry name" value="AMINO ACID ABC TRANSPORTER ATP-BINDING PROTEIN"/>
    <property type="match status" value="1"/>
</dbReference>
<dbReference type="GO" id="GO:0042941">
    <property type="term" value="P:D-alanine transmembrane transport"/>
    <property type="evidence" value="ECO:0007669"/>
    <property type="project" value="TreeGrafter"/>
</dbReference>
<dbReference type="GO" id="GO:0005304">
    <property type="term" value="F:L-valine transmembrane transporter activity"/>
    <property type="evidence" value="ECO:0007669"/>
    <property type="project" value="TreeGrafter"/>
</dbReference>
<dbReference type="OrthoDB" id="4350300at2"/>
<dbReference type="GO" id="GO:0005524">
    <property type="term" value="F:ATP binding"/>
    <property type="evidence" value="ECO:0007669"/>
    <property type="project" value="UniProtKB-KW"/>
</dbReference>
<keyword evidence="2" id="KW-0547">Nucleotide-binding</keyword>
<dbReference type="AlphaFoldDB" id="A0A411YJQ6"/>
<dbReference type="PANTHER" id="PTHR45772">
    <property type="entry name" value="CONSERVED COMPONENT OF ABC TRANSPORTER FOR NATURAL AMINO ACIDS-RELATED"/>
    <property type="match status" value="1"/>
</dbReference>
<dbReference type="SMART" id="SM00382">
    <property type="entry name" value="AAA"/>
    <property type="match status" value="1"/>
</dbReference>
<dbReference type="InterPro" id="IPR003439">
    <property type="entry name" value="ABC_transporter-like_ATP-bd"/>
</dbReference>
<dbReference type="GO" id="GO:0015192">
    <property type="term" value="F:L-phenylalanine transmembrane transporter activity"/>
    <property type="evidence" value="ECO:0007669"/>
    <property type="project" value="TreeGrafter"/>
</dbReference>
<evidence type="ECO:0000313" key="6">
    <source>
        <dbReference type="Proteomes" id="UP000291469"/>
    </source>
</evidence>
<dbReference type="InterPro" id="IPR027417">
    <property type="entry name" value="P-loop_NTPase"/>
</dbReference>
<keyword evidence="1" id="KW-0813">Transport</keyword>
<dbReference type="GO" id="GO:0005886">
    <property type="term" value="C:plasma membrane"/>
    <property type="evidence" value="ECO:0007669"/>
    <property type="project" value="TreeGrafter"/>
</dbReference>
<evidence type="ECO:0000256" key="3">
    <source>
        <dbReference type="ARBA" id="ARBA00022840"/>
    </source>
</evidence>